<dbReference type="GO" id="GO:0005506">
    <property type="term" value="F:iron ion binding"/>
    <property type="evidence" value="ECO:0007669"/>
    <property type="project" value="InterPro"/>
</dbReference>
<feature type="non-terminal residue" evidence="11">
    <location>
        <position position="1"/>
    </location>
</feature>
<evidence type="ECO:0000256" key="4">
    <source>
        <dbReference type="ARBA" id="ARBA00022723"/>
    </source>
</evidence>
<keyword evidence="6 8" id="KW-0408">Iron</keyword>
<evidence type="ECO:0008006" key="13">
    <source>
        <dbReference type="Google" id="ProtNLM"/>
    </source>
</evidence>
<organism evidence="11 12">
    <name type="scientific">Fusarium oxysporum f. sp. cubense</name>
    <dbReference type="NCBI Taxonomy" id="61366"/>
    <lineage>
        <taxon>Eukaryota</taxon>
        <taxon>Fungi</taxon>
        <taxon>Dikarya</taxon>
        <taxon>Ascomycota</taxon>
        <taxon>Pezizomycotina</taxon>
        <taxon>Sordariomycetes</taxon>
        <taxon>Hypocreomycetidae</taxon>
        <taxon>Hypocreales</taxon>
        <taxon>Nectriaceae</taxon>
        <taxon>Fusarium</taxon>
        <taxon>Fusarium oxysporum species complex</taxon>
    </lineage>
</organism>
<dbReference type="PANTHER" id="PTHR46206:SF1">
    <property type="entry name" value="P450, PUTATIVE (EUROFUNG)-RELATED"/>
    <property type="match status" value="1"/>
</dbReference>
<keyword evidence="7 9" id="KW-0503">Monooxygenase</keyword>
<evidence type="ECO:0000313" key="11">
    <source>
        <dbReference type="EMBL" id="TXC11493.1"/>
    </source>
</evidence>
<feature type="transmembrane region" description="Helical" evidence="10">
    <location>
        <begin position="33"/>
        <end position="53"/>
    </location>
</feature>
<evidence type="ECO:0000256" key="10">
    <source>
        <dbReference type="SAM" id="Phobius"/>
    </source>
</evidence>
<feature type="binding site" description="axial binding residue" evidence="8">
    <location>
        <position position="494"/>
    </location>
    <ligand>
        <name>heme</name>
        <dbReference type="ChEBI" id="CHEBI:30413"/>
    </ligand>
    <ligandPart>
        <name>Fe</name>
        <dbReference type="ChEBI" id="CHEBI:18248"/>
    </ligandPart>
</feature>
<keyword evidence="10" id="KW-0812">Transmembrane</keyword>
<keyword evidence="3 8" id="KW-0349">Heme</keyword>
<keyword evidence="5 9" id="KW-0560">Oxidoreductase</keyword>
<protein>
    <recommendedName>
        <fullName evidence="13">Ent-kaurene oxidase</fullName>
    </recommendedName>
</protein>
<keyword evidence="10" id="KW-0472">Membrane</keyword>
<accession>A0A5C6TLH6</accession>
<evidence type="ECO:0000256" key="5">
    <source>
        <dbReference type="ARBA" id="ARBA00023002"/>
    </source>
</evidence>
<dbReference type="Gene3D" id="1.10.630.10">
    <property type="entry name" value="Cytochrome P450"/>
    <property type="match status" value="1"/>
</dbReference>
<comment type="cofactor">
    <cofactor evidence="1 8">
        <name>heme</name>
        <dbReference type="ChEBI" id="CHEBI:30413"/>
    </cofactor>
</comment>
<name>A0A5C6TLH6_FUSOC</name>
<dbReference type="AlphaFoldDB" id="A0A5C6TLH6"/>
<evidence type="ECO:0000313" key="12">
    <source>
        <dbReference type="Proteomes" id="UP000321331"/>
    </source>
</evidence>
<evidence type="ECO:0000256" key="3">
    <source>
        <dbReference type="ARBA" id="ARBA00022617"/>
    </source>
</evidence>
<evidence type="ECO:0000256" key="6">
    <source>
        <dbReference type="ARBA" id="ARBA00023004"/>
    </source>
</evidence>
<reference evidence="11 12" key="1">
    <citation type="submission" date="2019-07" db="EMBL/GenBank/DDBJ databases">
        <title>The First High-Quality Draft Genome Sequence of the Causal Agent of the Current Panama Disease Epidemic.</title>
        <authorList>
            <person name="Warmington R.J."/>
            <person name="Kay W."/>
            <person name="Jeffries A."/>
            <person name="Bebber D."/>
            <person name="Moore K."/>
            <person name="Studholme D.J."/>
        </authorList>
    </citation>
    <scope>NUCLEOTIDE SEQUENCE [LARGE SCALE GENOMIC DNA]</scope>
    <source>
        <strain evidence="11 12">TR4</strain>
    </source>
</reference>
<sequence>KAPRCMLGARPFFISLKMSSSAELGLLARLPSLASPLGIASVVVIVVIAIYVIEKLIGVPYPPDIPLIREPKGARRFSLRTRWAYLTDCQALFYEAYHEYLKKGKPVVIPGFGVRIEVYLPQSQMKGVLNQPEDVLDMEQAFAEVDQVRWSLGHDKYVVDAWQGLVVKYDLNRAIEIIANNMKDELHEVFDEQFGTDTENWKRIDLTKTVKMIVAQAASRFTVGLPLCRNKEYLQLALETNDLFIMNAGLTGGLPRILQPITGTLFGQIVKTKVNKMKKWIIPLLKHRFDRINNHPDEPQPQDQVQMMINYALRHRQHEVNDMESLARRVVAQNFGSIHNTQIQVVNLFLNVLGSDAEFNTIATLRDEMDRILGTDDSVNWTKGGIQAMTRADSVARESIRLCSFGGRAVFRKVMIDDFKTEDGHRVPKGSIISFMGHPAQTDNELYEDGLKYDPFRFSRVRETAANRDEKAPPVTFVTTSPEFLTFGHGKHACPGRFLIDFEMKMILAYALRNYDIKFADEYEGKRPPNYWIAEANNPPSGVQIMVKRRERT</sequence>
<keyword evidence="4 8" id="KW-0479">Metal-binding</keyword>
<dbReference type="EMBL" id="VMNF01000003">
    <property type="protein sequence ID" value="TXC11493.1"/>
    <property type="molecule type" value="Genomic_DNA"/>
</dbReference>
<dbReference type="GO" id="GO:0020037">
    <property type="term" value="F:heme binding"/>
    <property type="evidence" value="ECO:0007669"/>
    <property type="project" value="InterPro"/>
</dbReference>
<evidence type="ECO:0000256" key="8">
    <source>
        <dbReference type="PIRSR" id="PIRSR602403-1"/>
    </source>
</evidence>
<keyword evidence="10" id="KW-1133">Transmembrane helix</keyword>
<evidence type="ECO:0000256" key="1">
    <source>
        <dbReference type="ARBA" id="ARBA00001971"/>
    </source>
</evidence>
<dbReference type="InterPro" id="IPR002403">
    <property type="entry name" value="Cyt_P450_E_grp-IV"/>
</dbReference>
<dbReference type="InterPro" id="IPR036396">
    <property type="entry name" value="Cyt_P450_sf"/>
</dbReference>
<evidence type="ECO:0000256" key="9">
    <source>
        <dbReference type="RuleBase" id="RU000461"/>
    </source>
</evidence>
<dbReference type="PRINTS" id="PR00465">
    <property type="entry name" value="EP450IV"/>
</dbReference>
<dbReference type="InterPro" id="IPR001128">
    <property type="entry name" value="Cyt_P450"/>
</dbReference>
<evidence type="ECO:0000256" key="2">
    <source>
        <dbReference type="ARBA" id="ARBA00010617"/>
    </source>
</evidence>
<dbReference type="PROSITE" id="PS00086">
    <property type="entry name" value="CYTOCHROME_P450"/>
    <property type="match status" value="1"/>
</dbReference>
<dbReference type="GO" id="GO:0004497">
    <property type="term" value="F:monooxygenase activity"/>
    <property type="evidence" value="ECO:0007669"/>
    <property type="project" value="UniProtKB-KW"/>
</dbReference>
<dbReference type="GO" id="GO:0016705">
    <property type="term" value="F:oxidoreductase activity, acting on paired donors, with incorporation or reduction of molecular oxygen"/>
    <property type="evidence" value="ECO:0007669"/>
    <property type="project" value="InterPro"/>
</dbReference>
<dbReference type="PANTHER" id="PTHR46206">
    <property type="entry name" value="CYTOCHROME P450"/>
    <property type="match status" value="1"/>
</dbReference>
<gene>
    <name evidence="11" type="ORF">FocTR4_00007537</name>
</gene>
<dbReference type="Pfam" id="PF00067">
    <property type="entry name" value="p450"/>
    <property type="match status" value="1"/>
</dbReference>
<comment type="similarity">
    <text evidence="2 9">Belongs to the cytochrome P450 family.</text>
</comment>
<dbReference type="Proteomes" id="UP000321331">
    <property type="component" value="Unassembled WGS sequence"/>
</dbReference>
<dbReference type="CDD" id="cd11041">
    <property type="entry name" value="CYP503A1-like"/>
    <property type="match status" value="1"/>
</dbReference>
<proteinExistence type="inferred from homology"/>
<comment type="caution">
    <text evidence="11">The sequence shown here is derived from an EMBL/GenBank/DDBJ whole genome shotgun (WGS) entry which is preliminary data.</text>
</comment>
<dbReference type="SUPFAM" id="SSF48264">
    <property type="entry name" value="Cytochrome P450"/>
    <property type="match status" value="1"/>
</dbReference>
<dbReference type="InterPro" id="IPR017972">
    <property type="entry name" value="Cyt_P450_CS"/>
</dbReference>
<evidence type="ECO:0000256" key="7">
    <source>
        <dbReference type="ARBA" id="ARBA00023033"/>
    </source>
</evidence>